<dbReference type="Proteomes" id="UP001485043">
    <property type="component" value="Unassembled WGS sequence"/>
</dbReference>
<feature type="region of interest" description="Disordered" evidence="1">
    <location>
        <begin position="73"/>
        <end position="100"/>
    </location>
</feature>
<dbReference type="EMBL" id="JALJOV010000291">
    <property type="protein sequence ID" value="KAK9865026.1"/>
    <property type="molecule type" value="Genomic_DNA"/>
</dbReference>
<keyword evidence="3" id="KW-1185">Reference proteome</keyword>
<feature type="compositionally biased region" description="Polar residues" evidence="1">
    <location>
        <begin position="74"/>
        <end position="95"/>
    </location>
</feature>
<dbReference type="AlphaFoldDB" id="A0AAW1T7T9"/>
<reference evidence="2 3" key="1">
    <citation type="journal article" date="2024" name="Nat. Commun.">
        <title>Phylogenomics reveals the evolutionary origins of lichenization in chlorophyte algae.</title>
        <authorList>
            <person name="Puginier C."/>
            <person name="Libourel C."/>
            <person name="Otte J."/>
            <person name="Skaloud P."/>
            <person name="Haon M."/>
            <person name="Grisel S."/>
            <person name="Petersen M."/>
            <person name="Berrin J.G."/>
            <person name="Delaux P.M."/>
            <person name="Dal Grande F."/>
            <person name="Keller J."/>
        </authorList>
    </citation>
    <scope>NUCLEOTIDE SEQUENCE [LARGE SCALE GENOMIC DNA]</scope>
    <source>
        <strain evidence="2 3">SAG 2523</strain>
    </source>
</reference>
<organism evidence="2 3">
    <name type="scientific">Apatococcus fuscideae</name>
    <dbReference type="NCBI Taxonomy" id="2026836"/>
    <lineage>
        <taxon>Eukaryota</taxon>
        <taxon>Viridiplantae</taxon>
        <taxon>Chlorophyta</taxon>
        <taxon>core chlorophytes</taxon>
        <taxon>Trebouxiophyceae</taxon>
        <taxon>Chlorellales</taxon>
        <taxon>Chlorellaceae</taxon>
        <taxon>Apatococcus</taxon>
    </lineage>
</organism>
<evidence type="ECO:0000313" key="3">
    <source>
        <dbReference type="Proteomes" id="UP001485043"/>
    </source>
</evidence>
<protein>
    <submittedName>
        <fullName evidence="2">Uncharacterized protein</fullName>
    </submittedName>
</protein>
<comment type="caution">
    <text evidence="2">The sequence shown here is derived from an EMBL/GenBank/DDBJ whole genome shotgun (WGS) entry which is preliminary data.</text>
</comment>
<name>A0AAW1T7T9_9CHLO</name>
<accession>A0AAW1T7T9</accession>
<gene>
    <name evidence="2" type="ORF">WJX84_007616</name>
</gene>
<sequence length="148" mass="15684">MQRTISSELGTTAVSWLARTWSGSSSGSSSLLKFEEALAGGFQHVRAQHSSAATQDLDGLVNRAQPAITDVKTLRTQGQTAPSSRVRAIQSSASQPEKAVPPQVVIGTRDTCYSAAPACIDITAEKRAAAEAHMSWADYIKLHKANAC</sequence>
<proteinExistence type="predicted"/>
<evidence type="ECO:0000256" key="1">
    <source>
        <dbReference type="SAM" id="MobiDB-lite"/>
    </source>
</evidence>
<evidence type="ECO:0000313" key="2">
    <source>
        <dbReference type="EMBL" id="KAK9865026.1"/>
    </source>
</evidence>